<dbReference type="KEGG" id="rht:NT26_0255"/>
<proteinExistence type="predicted"/>
<organism evidence="1 2">
    <name type="scientific">Pseudorhizobium banfieldiae</name>
    <dbReference type="NCBI Taxonomy" id="1125847"/>
    <lineage>
        <taxon>Bacteria</taxon>
        <taxon>Pseudomonadati</taxon>
        <taxon>Pseudomonadota</taxon>
        <taxon>Alphaproteobacteria</taxon>
        <taxon>Hyphomicrobiales</taxon>
        <taxon>Rhizobiaceae</taxon>
        <taxon>Rhizobium/Agrobacterium group</taxon>
        <taxon>Pseudorhizobium</taxon>
    </lineage>
</organism>
<sequence length="68" mass="7601">MTVTGLRTHDYRSKRFGQTAICDAARPITREVFDDEQVTVDGRCADCAYGRWGCRAGAQVRSGRRSAF</sequence>
<gene>
    <name evidence="1" type="ORF">NT26_0255</name>
</gene>
<reference evidence="1 2" key="1">
    <citation type="journal article" date="2013" name="Genome Biol. Evol.">
        <title>Life in an arsenic-containing gold mine: genome and physiology of the autotrophic arsenite-oxidizing bacterium rhizobium sp. NT-26.</title>
        <authorList>
            <person name="Andres J."/>
            <person name="Arsene-Ploetze F."/>
            <person name="Barbe V."/>
            <person name="Brochier-Armanet C."/>
            <person name="Cleiss-Arnold J."/>
            <person name="Coppee J.Y."/>
            <person name="Dillies M.A."/>
            <person name="Geist"/>
            <person name="L"/>
            <person name="Joublin A."/>
            <person name="Koechler S."/>
            <person name="Lassalle F."/>
            <person name="Marchal M."/>
            <person name="Medigue C."/>
            <person name="Muller D."/>
            <person name="Nesme X."/>
            <person name="Plewniak F."/>
            <person name="Proux C."/>
            <person name="Ramirez-Bahena M.H."/>
            <person name="Schenowitz C."/>
            <person name="Sismeiro O."/>
            <person name="Vallenet D."/>
            <person name="Santini J.M."/>
            <person name="Bertin P.N."/>
        </authorList>
    </citation>
    <scope>NUCLEOTIDE SEQUENCE [LARGE SCALE GENOMIC DNA]</scope>
    <source>
        <strain evidence="1 2">NT-26</strain>
    </source>
</reference>
<evidence type="ECO:0000313" key="2">
    <source>
        <dbReference type="Proteomes" id="UP000010792"/>
    </source>
</evidence>
<dbReference type="EMBL" id="FO082820">
    <property type="protein sequence ID" value="CCF17979.1"/>
    <property type="molecule type" value="Genomic_DNA"/>
</dbReference>
<keyword evidence="2" id="KW-1185">Reference proteome</keyword>
<name>L0NAU0_9HYPH</name>
<protein>
    <submittedName>
        <fullName evidence="1">Uncharacterized protein</fullName>
    </submittedName>
</protein>
<accession>L0NAU0</accession>
<dbReference type="STRING" id="1125847.NT26_0255"/>
<evidence type="ECO:0000313" key="1">
    <source>
        <dbReference type="EMBL" id="CCF17979.1"/>
    </source>
</evidence>
<dbReference type="Proteomes" id="UP000010792">
    <property type="component" value="Chromosome"/>
</dbReference>
<dbReference type="AlphaFoldDB" id="L0NAU0"/>